<keyword evidence="4" id="KW-1185">Reference proteome</keyword>
<reference evidence="3 4" key="1">
    <citation type="submission" date="2021-01" db="EMBL/GenBank/DDBJ databases">
        <title>Whole genome shotgun sequence of Catellatospora coxensis NBRC 107359.</title>
        <authorList>
            <person name="Komaki H."/>
            <person name="Tamura T."/>
        </authorList>
    </citation>
    <scope>NUCLEOTIDE SEQUENCE [LARGE SCALE GENOMIC DNA]</scope>
    <source>
        <strain evidence="3 4">NBRC 107359</strain>
    </source>
</reference>
<feature type="compositionally biased region" description="Basic residues" evidence="1">
    <location>
        <begin position="133"/>
        <end position="144"/>
    </location>
</feature>
<dbReference type="Proteomes" id="UP000630887">
    <property type="component" value="Unassembled WGS sequence"/>
</dbReference>
<evidence type="ECO:0000313" key="4">
    <source>
        <dbReference type="Proteomes" id="UP000630887"/>
    </source>
</evidence>
<sequence length="144" mass="13732">MLNVIVAGAGVAALVICGITMSTQAGGGGEGDGEGLAPGSGFATGCPVGRGVPLGGVPGDGEPPGPGDGTGVVDSRTVGVAAGQDGEADGSTVGPVDGVGSSGGTGDVDRGMRFVPRTSASASTTANPDTRVTRRRRRVRRAAS</sequence>
<keyword evidence="2" id="KW-0732">Signal</keyword>
<feature type="compositionally biased region" description="Low complexity" evidence="1">
    <location>
        <begin position="39"/>
        <end position="51"/>
    </location>
</feature>
<evidence type="ECO:0000256" key="1">
    <source>
        <dbReference type="SAM" id="MobiDB-lite"/>
    </source>
</evidence>
<feature type="signal peptide" evidence="2">
    <location>
        <begin position="1"/>
        <end position="25"/>
    </location>
</feature>
<name>A0A8J3P814_9ACTN</name>
<evidence type="ECO:0008006" key="5">
    <source>
        <dbReference type="Google" id="ProtNLM"/>
    </source>
</evidence>
<dbReference type="EMBL" id="BONI01000012">
    <property type="protein sequence ID" value="GIG05171.1"/>
    <property type="molecule type" value="Genomic_DNA"/>
</dbReference>
<feature type="compositionally biased region" description="Polar residues" evidence="1">
    <location>
        <begin position="118"/>
        <end position="128"/>
    </location>
</feature>
<evidence type="ECO:0000313" key="3">
    <source>
        <dbReference type="EMBL" id="GIG05171.1"/>
    </source>
</evidence>
<accession>A0A8J3P814</accession>
<feature type="compositionally biased region" description="Gly residues" evidence="1">
    <location>
        <begin position="25"/>
        <end position="38"/>
    </location>
</feature>
<feature type="compositionally biased region" description="Low complexity" evidence="1">
    <location>
        <begin position="89"/>
        <end position="99"/>
    </location>
</feature>
<comment type="caution">
    <text evidence="3">The sequence shown here is derived from an EMBL/GenBank/DDBJ whole genome shotgun (WGS) entry which is preliminary data.</text>
</comment>
<proteinExistence type="predicted"/>
<organism evidence="3 4">
    <name type="scientific">Catellatospora coxensis</name>
    <dbReference type="NCBI Taxonomy" id="310354"/>
    <lineage>
        <taxon>Bacteria</taxon>
        <taxon>Bacillati</taxon>
        <taxon>Actinomycetota</taxon>
        <taxon>Actinomycetes</taxon>
        <taxon>Micromonosporales</taxon>
        <taxon>Micromonosporaceae</taxon>
        <taxon>Catellatospora</taxon>
    </lineage>
</organism>
<feature type="chain" id="PRO_5038679098" description="Collagen triple helix repeat protein" evidence="2">
    <location>
        <begin position="26"/>
        <end position="144"/>
    </location>
</feature>
<protein>
    <recommendedName>
        <fullName evidence="5">Collagen triple helix repeat protein</fullName>
    </recommendedName>
</protein>
<feature type="region of interest" description="Disordered" evidence="1">
    <location>
        <begin position="25"/>
        <end position="144"/>
    </location>
</feature>
<dbReference type="AlphaFoldDB" id="A0A8J3P814"/>
<evidence type="ECO:0000256" key="2">
    <source>
        <dbReference type="SAM" id="SignalP"/>
    </source>
</evidence>
<gene>
    <name evidence="3" type="ORF">Cco03nite_18710</name>
</gene>